<evidence type="ECO:0000256" key="2">
    <source>
        <dbReference type="SAM" id="SignalP"/>
    </source>
</evidence>
<dbReference type="Gene3D" id="2.130.10.10">
    <property type="entry name" value="YVTN repeat-like/Quinoprotein amine dehydrogenase"/>
    <property type="match status" value="5"/>
</dbReference>
<dbReference type="GO" id="GO:0016787">
    <property type="term" value="F:hydrolase activity"/>
    <property type="evidence" value="ECO:0007669"/>
    <property type="project" value="UniProtKB-KW"/>
</dbReference>
<dbReference type="SUPFAM" id="SSF50939">
    <property type="entry name" value="Sialidases"/>
    <property type="match status" value="1"/>
</dbReference>
<keyword evidence="2" id="KW-0732">Signal</keyword>
<dbReference type="CDD" id="cd15482">
    <property type="entry name" value="Sialidase_non-viral"/>
    <property type="match status" value="1"/>
</dbReference>
<dbReference type="InterPro" id="IPR031778">
    <property type="entry name" value="Sortilin_N"/>
</dbReference>
<evidence type="ECO:0000259" key="3">
    <source>
        <dbReference type="Pfam" id="PF15902"/>
    </source>
</evidence>
<dbReference type="Proteomes" id="UP000648239">
    <property type="component" value="Unassembled WGS sequence"/>
</dbReference>
<dbReference type="GO" id="GO:0010411">
    <property type="term" value="P:xyloglucan metabolic process"/>
    <property type="evidence" value="ECO:0007669"/>
    <property type="project" value="TreeGrafter"/>
</dbReference>
<sequence length="1098" mass="119715">MKKLCTLILITLVLAAVPAMAKKKAAGGSKADEGPWTASTFSGLALRNIGPALTSGRIADFAVDPRNRKRFFVAVASGGVWKTENAGTTWTPVFDKEGSYSIGDVTLDPNDPLVVWVGTGENNSQRSVGYGDGVYKSVDGGKTWAHMGLKDSEHIGNIVVDPRNSDRVFVAAHGPLWRSGGDRGLYLTEDGGKTWTNALAISEHTGINEVVIDPRNPDVMYASSYQRRRHVWVLINGGPEGALYKSKDGGKSWNKLENGLPKGDIGRVGLAVSPAAPDTVYAIVEAAGKESGFYRSVDAGASWEKRSDYVAGSPQYYNEIIADPAKEDRVYSMDTWMHVTEDGGKTFHKVGEITKHVDNHALWIDPADTDYLLAGCDGGVYETFDRGATWVFKANLPVTQFYRATPDNDAPFYNVYGGTQDNATLGGPSQTATVHGITNQDWFVTIFGDGYKTVIDPTDADVLYSQYQYGGLARFDRKSGELVDIQPQPAPGEDGSRWNWDSPVIISPHANTRLYFASQRLYRSDDRGNSWKPVSGDLSSGVDRNKLKVMGRVWSVDAVAKNASTSFYGNIVALNESTLVEGLIYVGTDDGLVQVTEDGGKSWSRVDDIAGVPADAYVYDLEPSLHDDAVVFGSFNNHKKGDFKPYLMKSGDRGMTWNSITANLPERGSTYAFAQDSVNPGLLFVGTEFGLFFTVDGGKVWTGLTGGMPTVAVRDLEIQRRENDLVVGSFGRGILILDDYTPLRTIDEEALKTGSTLFPVKDAWMYIPAVPMGIRGKAFQGDGFFTAPNPPYGAVFTYYLAEEIETLKKTRQESETKVKAGSGDVFYPSWDDLRAEDREEEPVIILTVKDEEGGIVRRVEGPVTAGFHRVAWDFRYPASEPVDLTPDDPGPFGNPDRGPMAAPGSYTVSLAKRVRGEVTDLSEPTSFKATPLGTALLPAEDREELLAFQMKTGRLNRAVLGANRSLSEAMNRIKHLKKGIDDTPGATGELAARVRQLEVEIRDLQILLTGDGTISRRSEPTPPSITDRVQRIIQAQWDSTSAPTATSRDGYRFAAQAFAPVLADLTRLVETDLAGLEQDLESAGGPWTPGRVPRWTLE</sequence>
<dbReference type="SUPFAM" id="SSF110296">
    <property type="entry name" value="Oligoxyloglucan reducing end-specific cellobiohydrolase"/>
    <property type="match status" value="1"/>
</dbReference>
<dbReference type="PANTHER" id="PTHR43739:SF5">
    <property type="entry name" value="EXO-ALPHA-SIALIDASE"/>
    <property type="match status" value="1"/>
</dbReference>
<evidence type="ECO:0000313" key="5">
    <source>
        <dbReference type="Proteomes" id="UP000648239"/>
    </source>
</evidence>
<accession>A0A8J6Y0T6</accession>
<dbReference type="PANTHER" id="PTHR43739">
    <property type="entry name" value="XYLOGLUCANASE (EUROFUNG)"/>
    <property type="match status" value="1"/>
</dbReference>
<evidence type="ECO:0000313" key="4">
    <source>
        <dbReference type="EMBL" id="MBD3868228.1"/>
    </source>
</evidence>
<protein>
    <submittedName>
        <fullName evidence="4">Glycosyl hydrolase</fullName>
    </submittedName>
</protein>
<reference evidence="4 5" key="1">
    <citation type="submission" date="2020-08" db="EMBL/GenBank/DDBJ databases">
        <title>Acidobacteriota in marine sediments use diverse sulfur dissimilation pathways.</title>
        <authorList>
            <person name="Wasmund K."/>
        </authorList>
    </citation>
    <scope>NUCLEOTIDE SEQUENCE [LARGE SCALE GENOMIC DNA]</scope>
    <source>
        <strain evidence="4">MAG AM4</strain>
    </source>
</reference>
<name>A0A8J6Y0T6_9BACT</name>
<dbReference type="Pfam" id="PF15902">
    <property type="entry name" value="Sortilin-Vps10"/>
    <property type="match status" value="1"/>
</dbReference>
<dbReference type="AlphaFoldDB" id="A0A8J6Y0T6"/>
<feature type="chain" id="PRO_5035303509" evidence="2">
    <location>
        <begin position="22"/>
        <end position="1098"/>
    </location>
</feature>
<organism evidence="4 5">
    <name type="scientific">Candidatus Polarisedimenticola svalbardensis</name>
    <dbReference type="NCBI Taxonomy" id="2886004"/>
    <lineage>
        <taxon>Bacteria</taxon>
        <taxon>Pseudomonadati</taxon>
        <taxon>Acidobacteriota</taxon>
        <taxon>Candidatus Polarisedimenticolia</taxon>
        <taxon>Candidatus Polarisedimenticolales</taxon>
        <taxon>Candidatus Polarisedimenticolaceae</taxon>
        <taxon>Candidatus Polarisedimenticola</taxon>
    </lineage>
</organism>
<feature type="domain" description="Sortilin N-terminal" evidence="3">
    <location>
        <begin position="134"/>
        <end position="260"/>
    </location>
</feature>
<keyword evidence="1" id="KW-0677">Repeat</keyword>
<keyword evidence="4" id="KW-0378">Hydrolase</keyword>
<dbReference type="EMBL" id="JACXWD010000025">
    <property type="protein sequence ID" value="MBD3868228.1"/>
    <property type="molecule type" value="Genomic_DNA"/>
</dbReference>
<feature type="signal peptide" evidence="2">
    <location>
        <begin position="1"/>
        <end position="21"/>
    </location>
</feature>
<dbReference type="InterPro" id="IPR015943">
    <property type="entry name" value="WD40/YVTN_repeat-like_dom_sf"/>
</dbReference>
<proteinExistence type="predicted"/>
<gene>
    <name evidence="4" type="ORF">IFK94_08880</name>
</gene>
<comment type="caution">
    <text evidence="4">The sequence shown here is derived from an EMBL/GenBank/DDBJ whole genome shotgun (WGS) entry which is preliminary data.</text>
</comment>
<dbReference type="InterPro" id="IPR036278">
    <property type="entry name" value="Sialidase_sf"/>
</dbReference>
<evidence type="ECO:0000256" key="1">
    <source>
        <dbReference type="ARBA" id="ARBA00022737"/>
    </source>
</evidence>
<dbReference type="InterPro" id="IPR052025">
    <property type="entry name" value="Xyloglucanase_GH74"/>
</dbReference>